<evidence type="ECO:0000313" key="7">
    <source>
        <dbReference type="EMBL" id="BAK36598.1"/>
    </source>
</evidence>
<keyword evidence="8" id="KW-1185">Reference proteome</keyword>
<dbReference type="Proteomes" id="UP000007947">
    <property type="component" value="Chromosome"/>
</dbReference>
<dbReference type="InterPro" id="IPR029063">
    <property type="entry name" value="SAM-dependent_MTases_sf"/>
</dbReference>
<dbReference type="Pfam" id="PF01555">
    <property type="entry name" value="N6_N4_Mtase"/>
    <property type="match status" value="1"/>
</dbReference>
<dbReference type="InterPro" id="IPR002295">
    <property type="entry name" value="N4/N6-MTase_EcoPI_Mod-like"/>
</dbReference>
<name>F5XNE8_MICPN</name>
<dbReference type="SMR" id="F5XNE8"/>
<feature type="compositionally biased region" description="Low complexity" evidence="5">
    <location>
        <begin position="598"/>
        <end position="626"/>
    </location>
</feature>
<dbReference type="GO" id="GO:0032259">
    <property type="term" value="P:methylation"/>
    <property type="evidence" value="ECO:0007669"/>
    <property type="project" value="UniProtKB-KW"/>
</dbReference>
<evidence type="ECO:0000256" key="3">
    <source>
        <dbReference type="ARBA" id="ARBA00022679"/>
    </source>
</evidence>
<evidence type="ECO:0000256" key="1">
    <source>
        <dbReference type="ARBA" id="ARBA00006594"/>
    </source>
</evidence>
<gene>
    <name evidence="7" type="ordered locus">MLP_35840</name>
</gene>
<dbReference type="SUPFAM" id="SSF53335">
    <property type="entry name" value="S-adenosyl-L-methionine-dependent methyltransferases"/>
    <property type="match status" value="1"/>
</dbReference>
<dbReference type="EC" id="2.1.1.72" evidence="7"/>
<keyword evidence="3 7" id="KW-0808">Transferase</keyword>
<feature type="region of interest" description="Disordered" evidence="5">
    <location>
        <begin position="594"/>
        <end position="627"/>
    </location>
</feature>
<evidence type="ECO:0000313" key="8">
    <source>
        <dbReference type="Proteomes" id="UP000007947"/>
    </source>
</evidence>
<proteinExistence type="inferred from homology"/>
<dbReference type="AlphaFoldDB" id="F5XNE8"/>
<dbReference type="STRING" id="1032480.MLP_35840"/>
<dbReference type="Gene3D" id="3.40.50.150">
    <property type="entry name" value="Vaccinia Virus protein VP39"/>
    <property type="match status" value="1"/>
</dbReference>
<keyword evidence="4" id="KW-0949">S-adenosyl-L-methionine</keyword>
<protein>
    <submittedName>
        <fullName evidence="7">Putative type III restriction-modification system methyltransferase</fullName>
        <ecNumber evidence="7">2.1.1.72</ecNumber>
    </submittedName>
</protein>
<feature type="domain" description="DNA methylase N-4/N-6" evidence="6">
    <location>
        <begin position="116"/>
        <end position="406"/>
    </location>
</feature>
<organism evidence="7 8">
    <name type="scientific">Microlunatus phosphovorus (strain ATCC 700054 / DSM 10555 / JCM 9379 / NBRC 101784 / NCIMB 13414 / VKM Ac-1990 / NM-1)</name>
    <dbReference type="NCBI Taxonomy" id="1032480"/>
    <lineage>
        <taxon>Bacteria</taxon>
        <taxon>Bacillati</taxon>
        <taxon>Actinomycetota</taxon>
        <taxon>Actinomycetes</taxon>
        <taxon>Propionibacteriales</taxon>
        <taxon>Propionibacteriaceae</taxon>
        <taxon>Microlunatus</taxon>
    </lineage>
</organism>
<reference evidence="7 8" key="1">
    <citation type="submission" date="2011-05" db="EMBL/GenBank/DDBJ databases">
        <title>Whole genome sequence of Microlunatus phosphovorus NM-1.</title>
        <authorList>
            <person name="Hosoyama A."/>
            <person name="Sasaki K."/>
            <person name="Harada T."/>
            <person name="Igarashi R."/>
            <person name="Kawakoshi A."/>
            <person name="Sasagawa M."/>
            <person name="Fukada J."/>
            <person name="Nakamura S."/>
            <person name="Katano Y."/>
            <person name="Hanada S."/>
            <person name="Kamagata Y."/>
            <person name="Nakamura N."/>
            <person name="Yamazaki S."/>
            <person name="Fujita N."/>
        </authorList>
    </citation>
    <scope>NUCLEOTIDE SEQUENCE [LARGE SCALE GENOMIC DNA]</scope>
    <source>
        <strain evidence="8">ATCC 700054 / DSM 10555 / JCM 9379 / NBRC 101784 / NCIMB 13414 / VKM Ac-1990 / NM-1</strain>
    </source>
</reference>
<dbReference type="KEGG" id="mph:MLP_35840"/>
<dbReference type="GO" id="GO:0009007">
    <property type="term" value="F:site-specific DNA-methyltransferase (adenine-specific) activity"/>
    <property type="evidence" value="ECO:0007669"/>
    <property type="project" value="UniProtKB-EC"/>
</dbReference>
<dbReference type="GO" id="GO:0008170">
    <property type="term" value="F:N-methyltransferase activity"/>
    <property type="evidence" value="ECO:0007669"/>
    <property type="project" value="InterPro"/>
</dbReference>
<dbReference type="GO" id="GO:0003677">
    <property type="term" value="F:DNA binding"/>
    <property type="evidence" value="ECO:0007669"/>
    <property type="project" value="InterPro"/>
</dbReference>
<evidence type="ECO:0000256" key="4">
    <source>
        <dbReference type="ARBA" id="ARBA00022691"/>
    </source>
</evidence>
<dbReference type="PROSITE" id="PS00092">
    <property type="entry name" value="N6_MTASE"/>
    <property type="match status" value="1"/>
</dbReference>
<accession>F5XNE8</accession>
<dbReference type="InterPro" id="IPR002941">
    <property type="entry name" value="DNA_methylase_N4/N6"/>
</dbReference>
<dbReference type="EMBL" id="AP012204">
    <property type="protein sequence ID" value="BAK36598.1"/>
    <property type="molecule type" value="Genomic_DNA"/>
</dbReference>
<evidence type="ECO:0000259" key="6">
    <source>
        <dbReference type="Pfam" id="PF01555"/>
    </source>
</evidence>
<dbReference type="REBASE" id="36481">
    <property type="entry name" value="M2.MphNM1ORF35830P"/>
</dbReference>
<evidence type="ECO:0000256" key="5">
    <source>
        <dbReference type="SAM" id="MobiDB-lite"/>
    </source>
</evidence>
<dbReference type="RefSeq" id="WP_013864450.1">
    <property type="nucleotide sequence ID" value="NC_015635.1"/>
</dbReference>
<dbReference type="PRINTS" id="PR00506">
    <property type="entry name" value="D21N6MTFRASE"/>
</dbReference>
<comment type="similarity">
    <text evidence="1">Belongs to the N(4)/N(6)-methyltransferase family.</text>
</comment>
<dbReference type="InterPro" id="IPR002052">
    <property type="entry name" value="DNA_methylase_N6_adenine_CS"/>
</dbReference>
<dbReference type="PIRSF" id="PIRSF015855">
    <property type="entry name" value="TypeIII_Mtase_mKpnI"/>
    <property type="match status" value="1"/>
</dbReference>
<keyword evidence="2 7" id="KW-0489">Methyltransferase</keyword>
<dbReference type="eggNOG" id="COG2189">
    <property type="taxonomic scope" value="Bacteria"/>
</dbReference>
<dbReference type="HOGENOM" id="CLU_020164_2_1_11"/>
<sequence>MTSPDLTQANIDKIVELFPSVVTESLDADGHPVRAVDFDLLRQELSDHIVEGPQERYRLDWPGKRAAAFAANAPIAKTLRPVREESVNFDTTRNLFIEGDNLDALKLLQESYLGKVKLIYIDPPYNTGSDFIYDDDFAETTDEYLLRSGQKNDDGLRLTANSESNGRFHSDWLSMMYPRLKLARSMLHEQGVLLVSIDDTEMAALRMVVDELFGRGSYIGTLIHQRAKGGGNAKHLVRGHDYILAIARDISLVPPLRRDKVVQGRTEVIDGVLYLIDDDVLRKTFGKYETGSERRCLYEEVLEYKGEAKKREIDADIAAGTLFLIPWTGGHVIARRTPVAEARSKLYSIIKVLSEEGSADLESLDMAGVFSYPKPRRLMQQLVQASTTSPGDIVLDMFSGSGSTIHGLFEQSVADGMPRQFIAMQLPENLDEQLLKVAGPAKFTVQVGIDFVDSLGRAHTIAEISKERIRRAGINAAKLAGLAAGELDFGFRVLRVDTTNVADVATSVNQLGQRELDDLISSVKPDRTGEDLLFQVLLDWGLELTMPIQKETIDGFEVYDVEEGALILCARPGEAHDLSLSLSLSLSLWLPRPSQNVSRSESCSSTRTSRTTRSASTSSRSSARSRLTPRLGRYRCRFSHSTPGHLLSSGSGLCSSLCGGA</sequence>
<evidence type="ECO:0000256" key="2">
    <source>
        <dbReference type="ARBA" id="ARBA00022603"/>
    </source>
</evidence>